<evidence type="ECO:0000256" key="1">
    <source>
        <dbReference type="SAM" id="MobiDB-lite"/>
    </source>
</evidence>
<dbReference type="Proteomes" id="UP001057520">
    <property type="component" value="Chromosome"/>
</dbReference>
<reference evidence="2 3" key="1">
    <citation type="submission" date="2022-04" db="EMBL/GenBank/DDBJ databases">
        <title>Genome sequence of soybean root-associated Caulobacter segnis RL271.</title>
        <authorList>
            <person name="Longley R."/>
            <person name="Bonito G."/>
            <person name="Trigodet F."/>
            <person name="Crosson S."/>
            <person name="Fiebig A."/>
        </authorList>
    </citation>
    <scope>NUCLEOTIDE SEQUENCE [LARGE SCALE GENOMIC DNA]</scope>
    <source>
        <strain evidence="2 3">RL271</strain>
    </source>
</reference>
<sequence length="73" mass="7685">MDQDTSRRTRKPRVCEPLEPGAGGAIYGCVSVRDCRFTTQTAAAIGLALPTPGASHPPQPTKSSFETIALNKG</sequence>
<feature type="region of interest" description="Disordered" evidence="1">
    <location>
        <begin position="50"/>
        <end position="73"/>
    </location>
</feature>
<protein>
    <submittedName>
        <fullName evidence="2">Uncharacterized protein</fullName>
    </submittedName>
</protein>
<gene>
    <name evidence="2" type="ORF">MZV50_01650</name>
</gene>
<organism evidence="2 3">
    <name type="scientific">Caulobacter segnis</name>
    <dbReference type="NCBI Taxonomy" id="88688"/>
    <lineage>
        <taxon>Bacteria</taxon>
        <taxon>Pseudomonadati</taxon>
        <taxon>Pseudomonadota</taxon>
        <taxon>Alphaproteobacteria</taxon>
        <taxon>Caulobacterales</taxon>
        <taxon>Caulobacteraceae</taxon>
        <taxon>Caulobacter</taxon>
    </lineage>
</organism>
<name>A0ABY4ZWG0_9CAUL</name>
<dbReference type="EMBL" id="CP096040">
    <property type="protein sequence ID" value="USQ96327.1"/>
    <property type="molecule type" value="Genomic_DNA"/>
</dbReference>
<evidence type="ECO:0000313" key="2">
    <source>
        <dbReference type="EMBL" id="USQ96327.1"/>
    </source>
</evidence>
<accession>A0ABY4ZWG0</accession>
<proteinExistence type="predicted"/>
<evidence type="ECO:0000313" key="3">
    <source>
        <dbReference type="Proteomes" id="UP001057520"/>
    </source>
</evidence>
<keyword evidence="3" id="KW-1185">Reference proteome</keyword>